<gene>
    <name evidence="2" type="ORF">PR048_026076</name>
</gene>
<organism evidence="2 3">
    <name type="scientific">Dryococelus australis</name>
    <dbReference type="NCBI Taxonomy" id="614101"/>
    <lineage>
        <taxon>Eukaryota</taxon>
        <taxon>Metazoa</taxon>
        <taxon>Ecdysozoa</taxon>
        <taxon>Arthropoda</taxon>
        <taxon>Hexapoda</taxon>
        <taxon>Insecta</taxon>
        <taxon>Pterygota</taxon>
        <taxon>Neoptera</taxon>
        <taxon>Polyneoptera</taxon>
        <taxon>Phasmatodea</taxon>
        <taxon>Verophasmatodea</taxon>
        <taxon>Anareolatae</taxon>
        <taxon>Phasmatidae</taxon>
        <taxon>Eurycanthinae</taxon>
        <taxon>Dryococelus</taxon>
    </lineage>
</organism>
<comment type="caution">
    <text evidence="2">The sequence shown here is derived from an EMBL/GenBank/DDBJ whole genome shotgun (WGS) entry which is preliminary data.</text>
</comment>
<protein>
    <submittedName>
        <fullName evidence="2">Uncharacterized protein</fullName>
    </submittedName>
</protein>
<proteinExistence type="predicted"/>
<feature type="compositionally biased region" description="Basic and acidic residues" evidence="1">
    <location>
        <begin position="98"/>
        <end position="111"/>
    </location>
</feature>
<name>A0ABQ9GKB9_9NEOP</name>
<feature type="compositionally biased region" description="Polar residues" evidence="1">
    <location>
        <begin position="1"/>
        <end position="12"/>
    </location>
</feature>
<dbReference type="EMBL" id="JARBHB010000011">
    <property type="protein sequence ID" value="KAJ8872470.1"/>
    <property type="molecule type" value="Genomic_DNA"/>
</dbReference>
<reference evidence="2 3" key="1">
    <citation type="submission" date="2023-02" db="EMBL/GenBank/DDBJ databases">
        <title>LHISI_Scaffold_Assembly.</title>
        <authorList>
            <person name="Stuart O.P."/>
            <person name="Cleave R."/>
            <person name="Magrath M.J.L."/>
            <person name="Mikheyev A.S."/>
        </authorList>
    </citation>
    <scope>NUCLEOTIDE SEQUENCE [LARGE SCALE GENOMIC DNA]</scope>
    <source>
        <strain evidence="2">Daus_M_001</strain>
        <tissue evidence="2">Leg muscle</tissue>
    </source>
</reference>
<dbReference type="Proteomes" id="UP001159363">
    <property type="component" value="Chromosome 10"/>
</dbReference>
<feature type="region of interest" description="Disordered" evidence="1">
    <location>
        <begin position="1"/>
        <end position="146"/>
    </location>
</feature>
<evidence type="ECO:0000256" key="1">
    <source>
        <dbReference type="SAM" id="MobiDB-lite"/>
    </source>
</evidence>
<feature type="compositionally biased region" description="Low complexity" evidence="1">
    <location>
        <begin position="42"/>
        <end position="51"/>
    </location>
</feature>
<sequence length="146" mass="15420">MEQLTKFVSTSFDGGRPRRAWTPGEDDAEMPKKGTSPPPSSPASRGSSVSPLVDPEDSRSLTPASVEAAPQSPRPSAVAALDPPADLESRWGWSEVSVEQRRNEGAGDPRESPPTSGIVRHDSHLQNPEWAGRGSNPVCLGGRGAV</sequence>
<accession>A0ABQ9GKB9</accession>
<evidence type="ECO:0000313" key="2">
    <source>
        <dbReference type="EMBL" id="KAJ8872470.1"/>
    </source>
</evidence>
<keyword evidence="3" id="KW-1185">Reference proteome</keyword>
<evidence type="ECO:0000313" key="3">
    <source>
        <dbReference type="Proteomes" id="UP001159363"/>
    </source>
</evidence>